<evidence type="ECO:0000313" key="3">
    <source>
        <dbReference type="Proteomes" id="UP001589535"/>
    </source>
</evidence>
<evidence type="ECO:0000313" key="2">
    <source>
        <dbReference type="EMBL" id="MFB9688270.1"/>
    </source>
</evidence>
<keyword evidence="3" id="KW-1185">Reference proteome</keyword>
<proteinExistence type="predicted"/>
<comment type="caution">
    <text evidence="2">The sequence shown here is derived from an EMBL/GenBank/DDBJ whole genome shotgun (WGS) entry which is preliminary data.</text>
</comment>
<dbReference type="RefSeq" id="WP_378200023.1">
    <property type="nucleotide sequence ID" value="NZ_JBHMBK010000025.1"/>
</dbReference>
<evidence type="ECO:0000256" key="1">
    <source>
        <dbReference type="SAM" id="MobiDB-lite"/>
    </source>
</evidence>
<dbReference type="EMBL" id="JBHMBK010000025">
    <property type="protein sequence ID" value="MFB9688270.1"/>
    <property type="molecule type" value="Genomic_DNA"/>
</dbReference>
<organism evidence="2 3">
    <name type="scientific">Amycolatopsis plumensis</name>
    <dbReference type="NCBI Taxonomy" id="236508"/>
    <lineage>
        <taxon>Bacteria</taxon>
        <taxon>Bacillati</taxon>
        <taxon>Actinomycetota</taxon>
        <taxon>Actinomycetes</taxon>
        <taxon>Pseudonocardiales</taxon>
        <taxon>Pseudonocardiaceae</taxon>
        <taxon>Amycolatopsis</taxon>
    </lineage>
</organism>
<reference evidence="2 3" key="1">
    <citation type="submission" date="2024-09" db="EMBL/GenBank/DDBJ databases">
        <authorList>
            <person name="Sun Q."/>
            <person name="Mori K."/>
        </authorList>
    </citation>
    <scope>NUCLEOTIDE SEQUENCE [LARGE SCALE GENOMIC DNA]</scope>
    <source>
        <strain evidence="2 3">JCM 13852</strain>
    </source>
</reference>
<feature type="region of interest" description="Disordered" evidence="1">
    <location>
        <begin position="1"/>
        <end position="45"/>
    </location>
</feature>
<dbReference type="SUPFAM" id="SSF52540">
    <property type="entry name" value="P-loop containing nucleoside triphosphate hydrolases"/>
    <property type="match status" value="1"/>
</dbReference>
<dbReference type="InterPro" id="IPR027417">
    <property type="entry name" value="P-loop_NTPase"/>
</dbReference>
<evidence type="ECO:0008006" key="4">
    <source>
        <dbReference type="Google" id="ProtNLM"/>
    </source>
</evidence>
<sequence>MSGGEGEGTNQQEPGTGGSGQPPSKETADGGRDADKRLSADNGREVNDALVVGAQYYSPELAPKGPTANIGEGTFRDVHVGHRYEVFLGEKAAPAAGPVPEDVLRWVRERYFAIDRYPEMYDALEKRRVVLLRGQPGTGRTTTAIHLLDRLAPNRVFRLGCGKTAKSLTSGKLREEDAGYVVELPSRVSGGLTEAILDEFRGKLEEARCYGVLVAADDPRHVSAFGRYAFNYQAPDPKDLLRKHLEHEVRPTDPADFGRKLRRLSEAAWTAEALGPCPRPSESAWMATLLAKHARGESTRAEVEQDAKEAVGHQVTEWFGELLGLSPGAELNEALRLAAFRIALAVFNRSPYTLVADAAEALSRKFTGKGTDKDKREMSLFADDRSNRLPALRAKIVGGHATFGRELIPMELIEFHDPRYPTAVLDHVWRHHHRLRTALEPWFAEVGKDSRPMMWVRAAQATGYLGRLDFVSVFTKMIEPNACSDDWDDFQSLRRRSAAIALDQAAQDDGVRPAVIERLRQWRRYGTAEQRWTAAATYGFALGRGRVLEALEELRVLGTPSERANPLDRGDDYEVVWIAGFSVAKLLAFGKVTEVLDHLRRWLAGKRSSLRRLALTSLWHLTSFYGFELDHLSVSMENDRPVLPHGAQRWPLLLALCAQDDDTTRRVTELLAKALRSRDGDDLARFLLARWVRSSERDPALLDVLAGFMARLVIHDGDAQRLQYLLGRLTEDWADPLRPEVTARLSAALRNGEGTRVAA</sequence>
<dbReference type="Proteomes" id="UP001589535">
    <property type="component" value="Unassembled WGS sequence"/>
</dbReference>
<feature type="compositionally biased region" description="Basic and acidic residues" evidence="1">
    <location>
        <begin position="26"/>
        <end position="45"/>
    </location>
</feature>
<name>A0ABV5UD25_9PSEU</name>
<protein>
    <recommendedName>
        <fullName evidence="4">AAA+ ATPase domain-containing protein</fullName>
    </recommendedName>
</protein>
<accession>A0ABV5UD25</accession>
<gene>
    <name evidence="2" type="ORF">ACFFTO_29180</name>
</gene>